<dbReference type="KEGG" id="abac:LuPra_03341"/>
<organism evidence="3 4">
    <name type="scientific">Luteitalea pratensis</name>
    <dbReference type="NCBI Taxonomy" id="1855912"/>
    <lineage>
        <taxon>Bacteria</taxon>
        <taxon>Pseudomonadati</taxon>
        <taxon>Acidobacteriota</taxon>
        <taxon>Vicinamibacteria</taxon>
        <taxon>Vicinamibacterales</taxon>
        <taxon>Vicinamibacteraceae</taxon>
        <taxon>Luteitalea</taxon>
    </lineage>
</organism>
<dbReference type="AlphaFoldDB" id="A0A143PPN1"/>
<reference evidence="4" key="2">
    <citation type="submission" date="2016-04" db="EMBL/GenBank/DDBJ databases">
        <title>First Complete Genome Sequence of a Subdivision 6 Acidobacterium.</title>
        <authorList>
            <person name="Huang S."/>
            <person name="Vieira S."/>
            <person name="Bunk B."/>
            <person name="Riedel T."/>
            <person name="Sproeer C."/>
            <person name="Overmann J."/>
        </authorList>
    </citation>
    <scope>NUCLEOTIDE SEQUENCE [LARGE SCALE GENOMIC DNA]</scope>
    <source>
        <strain evidence="4">DSM 100886 HEG_-6_39</strain>
    </source>
</reference>
<dbReference type="PANTHER" id="PTHR40446:SF2">
    <property type="entry name" value="N-ACETYLGLUCOSAMINE-1-PHOSPHODIESTER ALPHA-N-ACETYLGLUCOSAMINIDASE"/>
    <property type="match status" value="1"/>
</dbReference>
<feature type="signal peptide" evidence="1">
    <location>
        <begin position="1"/>
        <end position="24"/>
    </location>
</feature>
<name>A0A143PPN1_LUTPR</name>
<gene>
    <name evidence="3" type="ORF">LuPra_03341</name>
</gene>
<evidence type="ECO:0000256" key="1">
    <source>
        <dbReference type="SAM" id="SignalP"/>
    </source>
</evidence>
<proteinExistence type="predicted"/>
<reference evidence="3 4" key="1">
    <citation type="journal article" date="2016" name="Genome Announc.">
        <title>First Complete Genome Sequence of a Subdivision 6 Acidobacterium Strain.</title>
        <authorList>
            <person name="Huang S."/>
            <person name="Vieira S."/>
            <person name="Bunk B."/>
            <person name="Riedel T."/>
            <person name="Sproer C."/>
            <person name="Overmann J."/>
        </authorList>
    </citation>
    <scope>NUCLEOTIDE SEQUENCE [LARGE SCALE GENOMIC DNA]</scope>
    <source>
        <strain evidence="4">DSM 100886 HEG_-6_39</strain>
    </source>
</reference>
<dbReference type="RefSeq" id="WP_110171789.1">
    <property type="nucleotide sequence ID" value="NZ_CP015136.1"/>
</dbReference>
<dbReference type="Pfam" id="PF09992">
    <property type="entry name" value="NAGPA"/>
    <property type="match status" value="1"/>
</dbReference>
<feature type="domain" description="Phosphodiester glycosidase" evidence="2">
    <location>
        <begin position="204"/>
        <end position="346"/>
    </location>
</feature>
<sequence length="572" mass="59759" precursor="true">MSYRAARLIVASGLALWGAAGVQAQTVVTPLFPGVTHIKRTEPYPQFQCPGCPAPTPNPRLARMNILLIDLWSPAVHFKLTPPGENLPAVAPGSTTPNWPVVPFEVVRQRTLDFLDTAHAQAAINVHFFAPFPVPGGSTQGAFAYVIGLAASRGKVYSGFESSPIQSYAIVANAPGLNVDKSNNASIVHRDPGSVDGMGILEGVELWNALAGSGQILTNGVKTIPEYTDATHPDALLTPGPVPPLGTLPLTYTRAGRHWYDLSNARTAIGVTQDGRTMVLFTVDGTNGGHGMQVGEVADLLKNDYGVWNALNLDGGGSTTMAVEDPVTHLRKLVNVPAENPPRLEATNFAVYSDAVDPVTTAKVDPSPNANGWNQAAVSVSLEATDLASGLTDTPTGWVDLLRYSLAGAQTGGETIVPGHSASFAVAPEGVTTVSYFATDAAGNEETARTLDVKIDGVPPVLSGLPSEGCTLWPANHKLQRVAVLGASDPVSGIARGSFQVTATSNEPMDPGDVVVTEDEHGGLVVQLRAERSGGNKSGRIYNLTITAQDVAGNEVTATANCVVPHDMGKGK</sequence>
<evidence type="ECO:0000313" key="3">
    <source>
        <dbReference type="EMBL" id="AMY10113.1"/>
    </source>
</evidence>
<protein>
    <submittedName>
        <fullName evidence="3">Exopolysaccharide biosynthesis protein related to N-acetylglucosamine-1-phosphodiester alpha-N-acetylglucosaminidase</fullName>
    </submittedName>
</protein>
<feature type="chain" id="PRO_5007511775" evidence="1">
    <location>
        <begin position="25"/>
        <end position="572"/>
    </location>
</feature>
<dbReference type="Proteomes" id="UP000076079">
    <property type="component" value="Chromosome"/>
</dbReference>
<keyword evidence="4" id="KW-1185">Reference proteome</keyword>
<evidence type="ECO:0000259" key="2">
    <source>
        <dbReference type="Pfam" id="PF09992"/>
    </source>
</evidence>
<dbReference type="InterPro" id="IPR018711">
    <property type="entry name" value="NAGPA"/>
</dbReference>
<keyword evidence="1" id="KW-0732">Signal</keyword>
<evidence type="ECO:0000313" key="4">
    <source>
        <dbReference type="Proteomes" id="UP000076079"/>
    </source>
</evidence>
<dbReference type="PANTHER" id="PTHR40446">
    <property type="entry name" value="N-ACETYLGLUCOSAMINE-1-PHOSPHODIESTER ALPHA-N-ACETYLGLUCOSAMINIDASE"/>
    <property type="match status" value="1"/>
</dbReference>
<dbReference type="STRING" id="1855912.LuPra_03341"/>
<dbReference type="OrthoDB" id="9809781at2"/>
<dbReference type="EMBL" id="CP015136">
    <property type="protein sequence ID" value="AMY10113.1"/>
    <property type="molecule type" value="Genomic_DNA"/>
</dbReference>
<accession>A0A143PPN1</accession>
<dbReference type="Gene3D" id="3.30.1920.20">
    <property type="match status" value="1"/>
</dbReference>
<dbReference type="PATRIC" id="fig|1813736.3.peg.3547"/>